<dbReference type="Proteomes" id="UP000016637">
    <property type="component" value="Unassembled WGS sequence"/>
</dbReference>
<dbReference type="InterPro" id="IPR051606">
    <property type="entry name" value="Polyketide_Oxido-like"/>
</dbReference>
<evidence type="ECO:0000313" key="2">
    <source>
        <dbReference type="EMBL" id="ERK56079.1"/>
    </source>
</evidence>
<protein>
    <submittedName>
        <fullName evidence="2">NAD dependent epimerase/dehydratase family protein</fullName>
    </submittedName>
</protein>
<organism evidence="2 3">
    <name type="scientific">Gemella bergeri ATCC 700627</name>
    <dbReference type="NCBI Taxonomy" id="1321820"/>
    <lineage>
        <taxon>Bacteria</taxon>
        <taxon>Bacillati</taxon>
        <taxon>Bacillota</taxon>
        <taxon>Bacilli</taxon>
        <taxon>Bacillales</taxon>
        <taxon>Gemellaceae</taxon>
        <taxon>Gemella</taxon>
    </lineage>
</organism>
<dbReference type="AlphaFoldDB" id="U2QIP9"/>
<dbReference type="CDD" id="cd05244">
    <property type="entry name" value="BVR-B_like_SDR_a"/>
    <property type="match status" value="1"/>
</dbReference>
<evidence type="ECO:0000313" key="3">
    <source>
        <dbReference type="Proteomes" id="UP000016637"/>
    </source>
</evidence>
<dbReference type="InterPro" id="IPR016040">
    <property type="entry name" value="NAD(P)-bd_dom"/>
</dbReference>
<keyword evidence="3" id="KW-1185">Reference proteome</keyword>
<accession>U2QIP9</accession>
<comment type="caution">
    <text evidence="2">The sequence shown here is derived from an EMBL/GenBank/DDBJ whole genome shotgun (WGS) entry which is preliminary data.</text>
</comment>
<dbReference type="SUPFAM" id="SSF51735">
    <property type="entry name" value="NAD(P)-binding Rossmann-fold domains"/>
    <property type="match status" value="1"/>
</dbReference>
<name>U2QIP9_9BACL</name>
<dbReference type="Pfam" id="PF13460">
    <property type="entry name" value="NAD_binding_10"/>
    <property type="match status" value="1"/>
</dbReference>
<proteinExistence type="predicted"/>
<evidence type="ECO:0000259" key="1">
    <source>
        <dbReference type="Pfam" id="PF13460"/>
    </source>
</evidence>
<feature type="domain" description="NAD(P)-binding" evidence="1">
    <location>
        <begin position="7"/>
        <end position="195"/>
    </location>
</feature>
<dbReference type="PANTHER" id="PTHR43355">
    <property type="entry name" value="FLAVIN REDUCTASE (NADPH)"/>
    <property type="match status" value="1"/>
</dbReference>
<dbReference type="eggNOG" id="COG2910">
    <property type="taxonomic scope" value="Bacteria"/>
</dbReference>
<dbReference type="Gene3D" id="3.40.50.720">
    <property type="entry name" value="NAD(P)-binding Rossmann-like Domain"/>
    <property type="match status" value="1"/>
</dbReference>
<dbReference type="HOGENOM" id="CLU_025711_3_2_9"/>
<dbReference type="PANTHER" id="PTHR43355:SF2">
    <property type="entry name" value="FLAVIN REDUCTASE (NADPH)"/>
    <property type="match status" value="1"/>
</dbReference>
<dbReference type="RefSeq" id="WP_021753133.1">
    <property type="nucleotide sequence ID" value="NZ_KI271848.1"/>
</dbReference>
<dbReference type="EMBL" id="AWVP01000103">
    <property type="protein sequence ID" value="ERK56079.1"/>
    <property type="molecule type" value="Genomic_DNA"/>
</dbReference>
<dbReference type="InterPro" id="IPR036291">
    <property type="entry name" value="NAD(P)-bd_dom_sf"/>
</dbReference>
<dbReference type="GO" id="GO:0016646">
    <property type="term" value="F:oxidoreductase activity, acting on the CH-NH group of donors, NAD or NADP as acceptor"/>
    <property type="evidence" value="ECO:0007669"/>
    <property type="project" value="TreeGrafter"/>
</dbReference>
<sequence>MKIAVIGANGKVGSLIVKEAVERNHDVTAIVRSTNKTVTNEVIEKDLFNLTKDDLKKFDVVISAIGAFTPETFPIHSKSIEYLTTLLAGSNIRFLVVGGAGSLYIDNTHTTRLLDTSTFPEEFKPLATAQADELDLLRTKNNVKWTFISPAADFIENGEKTNKYAIAGEVFTVNQKGESSISYADYASAMLDEVEEGTHIQQRISVYGL</sequence>
<dbReference type="PATRIC" id="fig|1321820.3.peg.1431"/>
<reference evidence="2 3" key="1">
    <citation type="submission" date="2013-08" db="EMBL/GenBank/DDBJ databases">
        <authorList>
            <person name="Weinstock G."/>
            <person name="Sodergren E."/>
            <person name="Wylie T."/>
            <person name="Fulton L."/>
            <person name="Fulton R."/>
            <person name="Fronick C."/>
            <person name="O'Laughlin M."/>
            <person name="Godfrey J."/>
            <person name="Miner T."/>
            <person name="Herter B."/>
            <person name="Appelbaum E."/>
            <person name="Cordes M."/>
            <person name="Lek S."/>
            <person name="Wollam A."/>
            <person name="Pepin K.H."/>
            <person name="Palsikar V.B."/>
            <person name="Mitreva M."/>
            <person name="Wilson R.K."/>
        </authorList>
    </citation>
    <scope>NUCLEOTIDE SEQUENCE [LARGE SCALE GENOMIC DNA]</scope>
    <source>
        <strain evidence="2 3">ATCC 700627</strain>
    </source>
</reference>
<gene>
    <name evidence="2" type="ORF">HMPREF1983_01490</name>
</gene>